<comment type="caution">
    <text evidence="1">The sequence shown here is derived from an EMBL/GenBank/DDBJ whole genome shotgun (WGS) entry which is preliminary data.</text>
</comment>
<keyword evidence="2" id="KW-1185">Reference proteome</keyword>
<dbReference type="AlphaFoldDB" id="A0AAD4S310"/>
<accession>A0AAD4S310</accession>
<proteinExistence type="predicted"/>
<evidence type="ECO:0000313" key="1">
    <source>
        <dbReference type="EMBL" id="KAI3853578.1"/>
    </source>
</evidence>
<evidence type="ECO:0000313" key="2">
    <source>
        <dbReference type="Proteomes" id="UP001202328"/>
    </source>
</evidence>
<dbReference type="Proteomes" id="UP001202328">
    <property type="component" value="Unassembled WGS sequence"/>
</dbReference>
<protein>
    <submittedName>
        <fullName evidence="1">Uncharacterized protein</fullName>
    </submittedName>
</protein>
<dbReference type="EMBL" id="JAJJMB010015535">
    <property type="protein sequence ID" value="KAI3853578.1"/>
    <property type="molecule type" value="Genomic_DNA"/>
</dbReference>
<gene>
    <name evidence="1" type="ORF">MKW98_025095</name>
</gene>
<reference evidence="1" key="1">
    <citation type="submission" date="2022-04" db="EMBL/GenBank/DDBJ databases">
        <title>A functionally conserved STORR gene fusion in Papaver species that diverged 16.8 million years ago.</title>
        <authorList>
            <person name="Catania T."/>
        </authorList>
    </citation>
    <scope>NUCLEOTIDE SEQUENCE</scope>
    <source>
        <strain evidence="1">S-188037</strain>
    </source>
</reference>
<organism evidence="1 2">
    <name type="scientific">Papaver atlanticum</name>
    <dbReference type="NCBI Taxonomy" id="357466"/>
    <lineage>
        <taxon>Eukaryota</taxon>
        <taxon>Viridiplantae</taxon>
        <taxon>Streptophyta</taxon>
        <taxon>Embryophyta</taxon>
        <taxon>Tracheophyta</taxon>
        <taxon>Spermatophyta</taxon>
        <taxon>Magnoliopsida</taxon>
        <taxon>Ranunculales</taxon>
        <taxon>Papaveraceae</taxon>
        <taxon>Papaveroideae</taxon>
        <taxon>Papaver</taxon>
    </lineage>
</organism>
<sequence length="88" mass="9753">MNRTRRSVYEAHRCAVLQPKQRNAVLAAAQECACPGHQLTSRPLIPSPLHPINMKATFHVLKSSALLSIYGVANIFQPLNPLFQMMGT</sequence>
<name>A0AAD4S310_9MAGN</name>